<accession>A0A420VZ03</accession>
<protein>
    <recommendedName>
        <fullName evidence="3">Phosphopeptide-binding protein</fullName>
    </recommendedName>
</protein>
<evidence type="ECO:0008006" key="3">
    <source>
        <dbReference type="Google" id="ProtNLM"/>
    </source>
</evidence>
<comment type="caution">
    <text evidence="1">The sequence shown here is derived from an EMBL/GenBank/DDBJ whole genome shotgun (WGS) entry which is preliminary data.</text>
</comment>
<dbReference type="Proteomes" id="UP000282423">
    <property type="component" value="Unassembled WGS sequence"/>
</dbReference>
<evidence type="ECO:0000313" key="2">
    <source>
        <dbReference type="Proteomes" id="UP000282423"/>
    </source>
</evidence>
<dbReference type="OrthoDB" id="647046at2"/>
<evidence type="ECO:0000313" key="1">
    <source>
        <dbReference type="EMBL" id="RKO71552.1"/>
    </source>
</evidence>
<dbReference type="AlphaFoldDB" id="A0A420VZ03"/>
<gene>
    <name evidence="1" type="ORF">D7322_12420</name>
</gene>
<proteinExistence type="predicted"/>
<dbReference type="PROSITE" id="PS51257">
    <property type="entry name" value="PROKAR_LIPOPROTEIN"/>
    <property type="match status" value="1"/>
</dbReference>
<keyword evidence="2" id="KW-1185">Reference proteome</keyword>
<dbReference type="RefSeq" id="WP_121124509.1">
    <property type="nucleotide sequence ID" value="NZ_RBWS01000008.1"/>
</dbReference>
<sequence>MKYYRITAITAALVLLIGAAGCNNSSNKGADQKDSMGDADTNTAQKMDSISVSPIADSKQFPGAHLEIASISAEKVGADSAKVTVKYAVKNFKLTEMTEDAHAAHLANSHDGQHIHFILDNKPYTALYKPEHSVTLALNSEHYLLSFLSRSYHESIKTTEASKLIKFKIDATGKLSQEPTPKEPSLFYSRPKGEYKGDETKNLLLDFYLVNTSIAPDGNKVIADINGQTFTLDKWAPYEIKGLPMGNNKVKLTLVDKEGNAVTGDNVSVERDIKLSEQ</sequence>
<dbReference type="EMBL" id="RBWS01000008">
    <property type="protein sequence ID" value="RKO71552.1"/>
    <property type="molecule type" value="Genomic_DNA"/>
</dbReference>
<organism evidence="1 2">
    <name type="scientific">Sphingobacterium puteale</name>
    <dbReference type="NCBI Taxonomy" id="2420510"/>
    <lineage>
        <taxon>Bacteria</taxon>
        <taxon>Pseudomonadati</taxon>
        <taxon>Bacteroidota</taxon>
        <taxon>Sphingobacteriia</taxon>
        <taxon>Sphingobacteriales</taxon>
        <taxon>Sphingobacteriaceae</taxon>
        <taxon>Sphingobacterium</taxon>
    </lineage>
</organism>
<name>A0A420VZ03_9SPHI</name>
<reference evidence="1 2" key="1">
    <citation type="submission" date="2018-10" db="EMBL/GenBank/DDBJ databases">
        <title>Sphingobacterium sp. M05W1-28.</title>
        <authorList>
            <person name="Cai H."/>
        </authorList>
    </citation>
    <scope>NUCLEOTIDE SEQUENCE [LARGE SCALE GENOMIC DNA]</scope>
    <source>
        <strain evidence="1 2">M05W1-28</strain>
    </source>
</reference>